<dbReference type="EMBL" id="AP017315">
    <property type="protein sequence ID" value="BAU31893.1"/>
    <property type="molecule type" value="Genomic_DNA"/>
</dbReference>
<reference evidence="3" key="1">
    <citation type="submission" date="2015-12" db="EMBL/GenBank/DDBJ databases">
        <authorList>
            <person name="Shamseldin A."/>
            <person name="Moawad H."/>
            <person name="Abd El-Rahim W.M."/>
            <person name="Sadowsky M.J."/>
        </authorList>
    </citation>
    <scope>NUCLEOTIDE SEQUENCE [LARGE SCALE GENOMIC DNA]</scope>
    <source>
        <strain evidence="3">JAM AC0309</strain>
    </source>
</reference>
<dbReference type="OrthoDB" id="3261041at2"/>
<dbReference type="Proteomes" id="UP000218965">
    <property type="component" value="Chromosome"/>
</dbReference>
<feature type="transmembrane region" description="Helical" evidence="1">
    <location>
        <begin position="372"/>
        <end position="396"/>
    </location>
</feature>
<protein>
    <submittedName>
        <fullName evidence="2">Putative integral membrane transport protein</fullName>
    </submittedName>
</protein>
<evidence type="ECO:0000256" key="1">
    <source>
        <dbReference type="SAM" id="Phobius"/>
    </source>
</evidence>
<evidence type="ECO:0000313" key="3">
    <source>
        <dbReference type="Proteomes" id="UP000218965"/>
    </source>
</evidence>
<feature type="transmembrane region" description="Helical" evidence="1">
    <location>
        <begin position="326"/>
        <end position="342"/>
    </location>
</feature>
<feature type="transmembrane region" description="Helical" evidence="1">
    <location>
        <begin position="402"/>
        <end position="427"/>
    </location>
</feature>
<dbReference type="KEGG" id="malk:MalAC0309_1031"/>
<feature type="transmembrane region" description="Helical" evidence="1">
    <location>
        <begin position="57"/>
        <end position="79"/>
    </location>
</feature>
<dbReference type="RefSeq" id="WP_096421057.1">
    <property type="nucleotide sequence ID" value="NZ_AP017315.1"/>
</dbReference>
<feature type="transmembrane region" description="Helical" evidence="1">
    <location>
        <begin position="479"/>
        <end position="501"/>
    </location>
</feature>
<keyword evidence="1" id="KW-0472">Membrane</keyword>
<name>A0A0U5BJZ1_9MICO</name>
<sequence>MVDDLLRLKFALLVSALRPGSRRALRSLAVAALVVIVAGGMLVAGSSVDVTDPGQRAALVIAAGALSFGILVAPLAAGLGSAMEPRRFAAFPIPPGRLALGLYVAGFVGVPGLLAITLAVSVESAWSEHPGRGVAVAAGVITALTIILSSQLLVAIAAQLAVSEPAARAVTGTARAVVAVAIASAVLAAVVAVRGDDEAALVRFATVVGRSPGGLTWAAIGEPGGEVAFRLSVAVVALLALGALWFGVVSRLMVAAQRQRPADDRQIDAGLGWFDMTPATPGGVIAARSLLYWTRDPRYRVVLLGLPLAPPLIMVALLIAGIPLPLLWLIPLPFLALFLGWFSHNDAAYDHTAIWMHVSAPLRGAADRWGRLVPPLVLGVPLVLITAPLFALWSGIDNGFEALAGISLGLLFTGLGVSSVVSALAPYPAARPGAGPFDQPPLTGSRSFWAQAGSLIATLGFMSPALTVAWWGLIADARWLPIAGLAGIATGLVMLGLGVLVGGQVFKRRAPDLLSLAQRT</sequence>
<accession>A0A0U5BJZ1</accession>
<feature type="transmembrane region" description="Helical" evidence="1">
    <location>
        <begin position="25"/>
        <end position="45"/>
    </location>
</feature>
<feature type="transmembrane region" description="Helical" evidence="1">
    <location>
        <begin position="227"/>
        <end position="249"/>
    </location>
</feature>
<keyword evidence="1" id="KW-0812">Transmembrane</keyword>
<organism evidence="2 3">
    <name type="scientific">Microcella alkaliphila</name>
    <dbReference type="NCBI Taxonomy" id="279828"/>
    <lineage>
        <taxon>Bacteria</taxon>
        <taxon>Bacillati</taxon>
        <taxon>Actinomycetota</taxon>
        <taxon>Actinomycetes</taxon>
        <taxon>Micrococcales</taxon>
        <taxon>Microbacteriaceae</taxon>
        <taxon>Microcella</taxon>
    </lineage>
</organism>
<evidence type="ECO:0000313" key="2">
    <source>
        <dbReference type="EMBL" id="BAU31893.1"/>
    </source>
</evidence>
<keyword evidence="1" id="KW-1133">Transmembrane helix</keyword>
<feature type="transmembrane region" description="Helical" evidence="1">
    <location>
        <begin position="174"/>
        <end position="193"/>
    </location>
</feature>
<gene>
    <name evidence="2" type="ORF">MalAC0309_1031</name>
</gene>
<reference evidence="2 3" key="2">
    <citation type="submission" date="2016-01" db="EMBL/GenBank/DDBJ databases">
        <title>Microcella alkaliphila JAM AC0309 whole genome shotgun sequence.</title>
        <authorList>
            <person name="Kurata A."/>
            <person name="Hirose Y."/>
            <person name="Kishimoto N."/>
            <person name="Kobayashi T."/>
        </authorList>
    </citation>
    <scope>NUCLEOTIDE SEQUENCE [LARGE SCALE GENOMIC DNA]</scope>
    <source>
        <strain evidence="2 3">JAM AC0309</strain>
    </source>
</reference>
<feature type="transmembrane region" description="Helical" evidence="1">
    <location>
        <begin position="448"/>
        <end position="473"/>
    </location>
</feature>
<proteinExistence type="predicted"/>
<feature type="transmembrane region" description="Helical" evidence="1">
    <location>
        <begin position="134"/>
        <end position="162"/>
    </location>
</feature>
<dbReference type="AlphaFoldDB" id="A0A0U5BJZ1"/>
<feature type="transmembrane region" description="Helical" evidence="1">
    <location>
        <begin position="100"/>
        <end position="122"/>
    </location>
</feature>
<feature type="transmembrane region" description="Helical" evidence="1">
    <location>
        <begin position="301"/>
        <end position="320"/>
    </location>
</feature>